<dbReference type="InterPro" id="IPR002035">
    <property type="entry name" value="VWF_A"/>
</dbReference>
<feature type="domain" description="VWFA" evidence="2">
    <location>
        <begin position="88"/>
        <end position="246"/>
    </location>
</feature>
<accession>A0A0F6SHZ2</accession>
<evidence type="ECO:0000256" key="1">
    <source>
        <dbReference type="SAM" id="SignalP"/>
    </source>
</evidence>
<dbReference type="InterPro" id="IPR036465">
    <property type="entry name" value="vWFA_dom_sf"/>
</dbReference>
<evidence type="ECO:0000313" key="3">
    <source>
        <dbReference type="EMBL" id="AKF11289.1"/>
    </source>
</evidence>
<evidence type="ECO:0000313" key="4">
    <source>
        <dbReference type="Proteomes" id="UP000034883"/>
    </source>
</evidence>
<feature type="signal peptide" evidence="1">
    <location>
        <begin position="1"/>
        <end position="20"/>
    </location>
</feature>
<reference evidence="3 4" key="1">
    <citation type="submission" date="2015-03" db="EMBL/GenBank/DDBJ databases">
        <title>Genome assembly of Sandaracinus amylolyticus DSM 53668.</title>
        <authorList>
            <person name="Sharma G."/>
            <person name="Subramanian S."/>
        </authorList>
    </citation>
    <scope>NUCLEOTIDE SEQUENCE [LARGE SCALE GENOMIC DNA]</scope>
    <source>
        <strain evidence="3 4">DSM 53668</strain>
    </source>
</reference>
<dbReference type="STRING" id="927083.DB32_008438"/>
<evidence type="ECO:0000259" key="2">
    <source>
        <dbReference type="PROSITE" id="PS50234"/>
    </source>
</evidence>
<feature type="chain" id="PRO_5002509566" description="VWFA domain-containing protein" evidence="1">
    <location>
        <begin position="21"/>
        <end position="312"/>
    </location>
</feature>
<proteinExistence type="predicted"/>
<dbReference type="EMBL" id="CP011125">
    <property type="protein sequence ID" value="AKF11289.1"/>
    <property type="molecule type" value="Genomic_DNA"/>
</dbReference>
<dbReference type="AlphaFoldDB" id="A0A0F6SHZ2"/>
<dbReference type="Gene3D" id="3.40.50.410">
    <property type="entry name" value="von Willebrand factor, type A domain"/>
    <property type="match status" value="1"/>
</dbReference>
<gene>
    <name evidence="3" type="ORF">DB32_008438</name>
</gene>
<name>A0A0F6SHZ2_9BACT</name>
<dbReference type="SUPFAM" id="SSF53300">
    <property type="entry name" value="vWA-like"/>
    <property type="match status" value="1"/>
</dbReference>
<dbReference type="KEGG" id="samy:DB32_008438"/>
<dbReference type="PROSITE" id="PS51257">
    <property type="entry name" value="PROKAR_LIPOPROTEIN"/>
    <property type="match status" value="1"/>
</dbReference>
<keyword evidence="4" id="KW-1185">Reference proteome</keyword>
<dbReference type="PROSITE" id="PS50234">
    <property type="entry name" value="VWFA"/>
    <property type="match status" value="1"/>
</dbReference>
<sequence length="312" mass="32532">MMLRAFVLCSLVLAAPLLGACDQDDAEGESTLDACSNGRDDDDDDLVDCDDPACRAYVFCLSSDAGADAGPVDAAPLPDGAICVRPIDVVLSVDVSSSMGPTLAALRDASSALIERLQALDPSARVSLVVFVDDALAVEECAPLDVSALQDQLELWRVRSEDNRSPVSETYNTDCPENSLDALMLATRGCPWRAGAARLLVHVTDDTFAERPTVLSGPFGGGIVVQSTYAEVGEAMEDASVRMIALTRTGTGESCGAGRSPDVGQGFHTPYRDAVALPERTGGAALLLPDFAAGNLDLVGVIADQAQLACEP</sequence>
<dbReference type="Proteomes" id="UP000034883">
    <property type="component" value="Chromosome"/>
</dbReference>
<keyword evidence="1" id="KW-0732">Signal</keyword>
<organism evidence="3 4">
    <name type="scientific">Sandaracinus amylolyticus</name>
    <dbReference type="NCBI Taxonomy" id="927083"/>
    <lineage>
        <taxon>Bacteria</taxon>
        <taxon>Pseudomonadati</taxon>
        <taxon>Myxococcota</taxon>
        <taxon>Polyangia</taxon>
        <taxon>Polyangiales</taxon>
        <taxon>Sandaracinaceae</taxon>
        <taxon>Sandaracinus</taxon>
    </lineage>
</organism>
<protein>
    <recommendedName>
        <fullName evidence="2">VWFA domain-containing protein</fullName>
    </recommendedName>
</protein>